<keyword evidence="2" id="KW-1185">Reference proteome</keyword>
<dbReference type="EMBL" id="JAVLET010000002">
    <property type="protein sequence ID" value="KAL0472808.1"/>
    <property type="molecule type" value="Genomic_DNA"/>
</dbReference>
<comment type="caution">
    <text evidence="1">The sequence shown here is derived from an EMBL/GenBank/DDBJ whole genome shotgun (WGS) entry which is preliminary data.</text>
</comment>
<dbReference type="Proteomes" id="UP001451303">
    <property type="component" value="Unassembled WGS sequence"/>
</dbReference>
<reference evidence="1 2" key="1">
    <citation type="submission" date="2023-09" db="EMBL/GenBank/DDBJ databases">
        <title>Multi-omics analysis of a traditional fermented food reveals byproduct-associated fungal strains for waste-to-food upcycling.</title>
        <authorList>
            <consortium name="Lawrence Berkeley National Laboratory"/>
            <person name="Rekdal V.M."/>
            <person name="Villalobos-Escobedo J.M."/>
            <person name="Rodriguez-Valeron N."/>
            <person name="Garcia M.O."/>
            <person name="Vasquez D.P."/>
            <person name="Damayanti I."/>
            <person name="Sorensen P.M."/>
            <person name="Baidoo E.E."/>
            <person name="De Carvalho A.C."/>
            <person name="Riley R."/>
            <person name="Lipzen A."/>
            <person name="He G."/>
            <person name="Yan M."/>
            <person name="Haridas S."/>
            <person name="Daum C."/>
            <person name="Yoshinaga Y."/>
            <person name="Ng V."/>
            <person name="Grigoriev I.V."/>
            <person name="Munk R."/>
            <person name="Nuraida L."/>
            <person name="Wijaya C.H."/>
            <person name="Morales P.-C."/>
            <person name="Keasling J.D."/>
        </authorList>
    </citation>
    <scope>NUCLEOTIDE SEQUENCE [LARGE SCALE GENOMIC DNA]</scope>
    <source>
        <strain evidence="1 2">FGSC 2613</strain>
    </source>
</reference>
<evidence type="ECO:0000313" key="2">
    <source>
        <dbReference type="Proteomes" id="UP001451303"/>
    </source>
</evidence>
<sequence length="145" mass="16115">MPDSSPARRLSFPVWSKHPHLGKCASGENQPPVTRSTARRRPAVNQVTAFTYLEICIPNSLRDVWRLPLTHCQIGIFQNPIPASNCPVHCLLHLRRNGAAAFPFQAIRGDGRFGVAMPGISKPILKSSNRKMTGIMTRVQVENIH</sequence>
<accession>A0ABR3DJF4</accession>
<evidence type="ECO:0000313" key="1">
    <source>
        <dbReference type="EMBL" id="KAL0472808.1"/>
    </source>
</evidence>
<organism evidence="1 2">
    <name type="scientific">Neurospora intermedia</name>
    <dbReference type="NCBI Taxonomy" id="5142"/>
    <lineage>
        <taxon>Eukaryota</taxon>
        <taxon>Fungi</taxon>
        <taxon>Dikarya</taxon>
        <taxon>Ascomycota</taxon>
        <taxon>Pezizomycotina</taxon>
        <taxon>Sordariomycetes</taxon>
        <taxon>Sordariomycetidae</taxon>
        <taxon>Sordariales</taxon>
        <taxon>Sordariaceae</taxon>
        <taxon>Neurospora</taxon>
    </lineage>
</organism>
<gene>
    <name evidence="1" type="ORF">QR685DRAFT_594700</name>
</gene>
<proteinExistence type="predicted"/>
<protein>
    <submittedName>
        <fullName evidence="1">Uncharacterized protein</fullName>
    </submittedName>
</protein>
<name>A0ABR3DJF4_NEUIN</name>